<evidence type="ECO:0000256" key="6">
    <source>
        <dbReference type="ARBA" id="ARBA00023306"/>
    </source>
</evidence>
<dbReference type="Proteomes" id="UP000325849">
    <property type="component" value="Unassembled WGS sequence"/>
</dbReference>
<protein>
    <submittedName>
        <fullName evidence="7">SsgA family sporulation/cell division regulator</fullName>
    </submittedName>
</protein>
<dbReference type="GO" id="GO:0000917">
    <property type="term" value="P:division septum assembly"/>
    <property type="evidence" value="ECO:0007669"/>
    <property type="project" value="UniProtKB-KW"/>
</dbReference>
<keyword evidence="4" id="KW-0749">Sporulation</keyword>
<keyword evidence="6" id="KW-0131">Cell cycle</keyword>
<dbReference type="EMBL" id="VJZD01000556">
    <property type="protein sequence ID" value="MPY38394.1"/>
    <property type="molecule type" value="Genomic_DNA"/>
</dbReference>
<dbReference type="GO" id="GO:0030428">
    <property type="term" value="C:cell septum"/>
    <property type="evidence" value="ECO:0007669"/>
    <property type="project" value="UniProtKB-SubCell"/>
</dbReference>
<evidence type="ECO:0000256" key="3">
    <source>
        <dbReference type="ARBA" id="ARBA00022618"/>
    </source>
</evidence>
<organism evidence="7 8">
    <name type="scientific">Streptomyces adustus</name>
    <dbReference type="NCBI Taxonomy" id="1609272"/>
    <lineage>
        <taxon>Bacteria</taxon>
        <taxon>Bacillati</taxon>
        <taxon>Actinomycetota</taxon>
        <taxon>Actinomycetes</taxon>
        <taxon>Kitasatosporales</taxon>
        <taxon>Streptomycetaceae</taxon>
        <taxon>Streptomyces</taxon>
    </lineage>
</organism>
<dbReference type="AlphaFoldDB" id="A0A5N8VWF5"/>
<dbReference type="Gene3D" id="2.30.31.20">
    <property type="entry name" value="Sporulation-specific cell division protein SsgB"/>
    <property type="match status" value="1"/>
</dbReference>
<proteinExistence type="inferred from homology"/>
<dbReference type="GO" id="GO:0030435">
    <property type="term" value="P:sporulation resulting in formation of a cellular spore"/>
    <property type="evidence" value="ECO:0007669"/>
    <property type="project" value="UniProtKB-KW"/>
</dbReference>
<dbReference type="OrthoDB" id="3853096at2"/>
<dbReference type="InterPro" id="IPR006776">
    <property type="entry name" value="SsgB"/>
</dbReference>
<evidence type="ECO:0000256" key="1">
    <source>
        <dbReference type="ARBA" id="ARBA00004431"/>
    </source>
</evidence>
<sequence length="139" mass="15233">MDPVTTVTHRMTVRLLVTHTYALPLRLDLRYEPTDPYTVRALFCLGTHELAEWILGRDLLAHGLTGPAGHGNIRIRPTTGPGGHTLHIALGPPPDTALLEAPAHDIKTFLKDTQALVPHGTESAHIDWETELTNLLTTS</sequence>
<keyword evidence="3 7" id="KW-0132">Cell division</keyword>
<keyword evidence="5" id="KW-0717">Septation</keyword>
<comment type="subcellular location">
    <subcellularLocation>
        <location evidence="1">Cell septum</location>
    </subcellularLocation>
</comment>
<dbReference type="Pfam" id="PF04686">
    <property type="entry name" value="SsgA"/>
    <property type="match status" value="1"/>
</dbReference>
<evidence type="ECO:0000313" key="7">
    <source>
        <dbReference type="EMBL" id="MPY38394.1"/>
    </source>
</evidence>
<comment type="caution">
    <text evidence="7">The sequence shown here is derived from an EMBL/GenBank/DDBJ whole genome shotgun (WGS) entry which is preliminary data.</text>
</comment>
<reference evidence="7 8" key="1">
    <citation type="submission" date="2019-07" db="EMBL/GenBank/DDBJ databases">
        <title>New species of Amycolatopsis and Streptomyces.</title>
        <authorList>
            <person name="Duangmal K."/>
            <person name="Teo W.F.A."/>
            <person name="Lipun K."/>
        </authorList>
    </citation>
    <scope>NUCLEOTIDE SEQUENCE [LARGE SCALE GENOMIC DNA]</scope>
    <source>
        <strain evidence="7 8">NBRC 109810</strain>
    </source>
</reference>
<evidence type="ECO:0000313" key="8">
    <source>
        <dbReference type="Proteomes" id="UP000325849"/>
    </source>
</evidence>
<keyword evidence="8" id="KW-1185">Reference proteome</keyword>
<name>A0A5N8VWF5_9ACTN</name>
<evidence type="ECO:0000256" key="5">
    <source>
        <dbReference type="ARBA" id="ARBA00023210"/>
    </source>
</evidence>
<accession>A0A5N8VWF5</accession>
<comment type="similarity">
    <text evidence="2">Belongs to the SsgA family.</text>
</comment>
<evidence type="ECO:0000256" key="2">
    <source>
        <dbReference type="ARBA" id="ARBA00009323"/>
    </source>
</evidence>
<gene>
    <name evidence="7" type="ORF">FNH09_46535</name>
</gene>
<evidence type="ECO:0000256" key="4">
    <source>
        <dbReference type="ARBA" id="ARBA00022969"/>
    </source>
</evidence>
<dbReference type="InterPro" id="IPR038658">
    <property type="entry name" value="SsgB_sf"/>
</dbReference>